<reference evidence="6" key="1">
    <citation type="submission" date="2020-05" db="EMBL/GenBank/DDBJ databases">
        <authorList>
            <person name="Chiriac C."/>
            <person name="Salcher M."/>
            <person name="Ghai R."/>
            <person name="Kavagutti S V."/>
        </authorList>
    </citation>
    <scope>NUCLEOTIDE SEQUENCE</scope>
</reference>
<feature type="domain" description="ATP-grasp" evidence="5">
    <location>
        <begin position="105"/>
        <end position="286"/>
    </location>
</feature>
<comment type="pathway">
    <text evidence="4">Purine metabolism.</text>
</comment>
<dbReference type="PROSITE" id="PS50975">
    <property type="entry name" value="ATP_GRASP"/>
    <property type="match status" value="1"/>
</dbReference>
<evidence type="ECO:0000256" key="4">
    <source>
        <dbReference type="ARBA" id="ARBA00025704"/>
    </source>
</evidence>
<dbReference type="SUPFAM" id="SSF52440">
    <property type="entry name" value="PreATP-grasp domain"/>
    <property type="match status" value="1"/>
</dbReference>
<evidence type="ECO:0000256" key="1">
    <source>
        <dbReference type="ARBA" id="ARBA00022741"/>
    </source>
</evidence>
<dbReference type="Pfam" id="PF02222">
    <property type="entry name" value="ATP-grasp"/>
    <property type="match status" value="1"/>
</dbReference>
<dbReference type="GO" id="GO:0046872">
    <property type="term" value="F:metal ion binding"/>
    <property type="evidence" value="ECO:0007669"/>
    <property type="project" value="InterPro"/>
</dbReference>
<dbReference type="GO" id="GO:0005524">
    <property type="term" value="F:ATP binding"/>
    <property type="evidence" value="ECO:0007669"/>
    <property type="project" value="UniProtKB-KW"/>
</dbReference>
<dbReference type="GO" id="GO:0006189">
    <property type="term" value="P:'de novo' IMP biosynthetic process"/>
    <property type="evidence" value="ECO:0007669"/>
    <property type="project" value="InterPro"/>
</dbReference>
<evidence type="ECO:0000256" key="3">
    <source>
        <dbReference type="ARBA" id="ARBA00022840"/>
    </source>
</evidence>
<dbReference type="InterPro" id="IPR040686">
    <property type="entry name" value="PurK_C"/>
</dbReference>
<dbReference type="GO" id="GO:0004638">
    <property type="term" value="F:phosphoribosylaminoimidazole carboxylase activity"/>
    <property type="evidence" value="ECO:0007669"/>
    <property type="project" value="InterPro"/>
</dbReference>
<keyword evidence="3" id="KW-0067">ATP-binding</keyword>
<dbReference type="HAMAP" id="MF_01928">
    <property type="entry name" value="PurK"/>
    <property type="match status" value="1"/>
</dbReference>
<keyword evidence="1" id="KW-0547">Nucleotide-binding</keyword>
<dbReference type="InterPro" id="IPR013815">
    <property type="entry name" value="ATP_grasp_subdomain_1"/>
</dbReference>
<accession>A0A6J7HCN2</accession>
<gene>
    <name evidence="6" type="ORF">UFOPK3674_00072</name>
</gene>
<evidence type="ECO:0000256" key="2">
    <source>
        <dbReference type="ARBA" id="ARBA00022755"/>
    </source>
</evidence>
<dbReference type="NCBIfam" id="TIGR01161">
    <property type="entry name" value="purK"/>
    <property type="match status" value="1"/>
</dbReference>
<evidence type="ECO:0000313" key="6">
    <source>
        <dbReference type="EMBL" id="CAB4913499.1"/>
    </source>
</evidence>
<dbReference type="NCBIfam" id="NF004680">
    <property type="entry name" value="PRK06019.1-6"/>
    <property type="match status" value="1"/>
</dbReference>
<dbReference type="InterPro" id="IPR016185">
    <property type="entry name" value="PreATP-grasp_dom_sf"/>
</dbReference>
<dbReference type="AlphaFoldDB" id="A0A6J7HCN2"/>
<keyword evidence="2" id="KW-0658">Purine biosynthesis</keyword>
<dbReference type="Gene3D" id="3.30.470.20">
    <property type="entry name" value="ATP-grasp fold, B domain"/>
    <property type="match status" value="1"/>
</dbReference>
<dbReference type="PANTHER" id="PTHR11609">
    <property type="entry name" value="PURINE BIOSYNTHESIS PROTEIN 6/7, PUR6/7"/>
    <property type="match status" value="1"/>
</dbReference>
<dbReference type="InterPro" id="IPR011761">
    <property type="entry name" value="ATP-grasp"/>
</dbReference>
<organism evidence="6">
    <name type="scientific">freshwater metagenome</name>
    <dbReference type="NCBI Taxonomy" id="449393"/>
    <lineage>
        <taxon>unclassified sequences</taxon>
        <taxon>metagenomes</taxon>
        <taxon>ecological metagenomes</taxon>
    </lineage>
</organism>
<dbReference type="InterPro" id="IPR011054">
    <property type="entry name" value="Rudment_hybrid_motif"/>
</dbReference>
<proteinExistence type="inferred from homology"/>
<evidence type="ECO:0000259" key="5">
    <source>
        <dbReference type="PROSITE" id="PS50975"/>
    </source>
</evidence>
<name>A0A6J7HCN2_9ZZZZ</name>
<dbReference type="SUPFAM" id="SSF56059">
    <property type="entry name" value="Glutathione synthetase ATP-binding domain-like"/>
    <property type="match status" value="1"/>
</dbReference>
<sequence>MPTVAMVGAGQLARMTHRAAIDLGVELRVLAAAPDDPAVLAGATHLIGSPEDLGDLRRLADGADVVTFDHERIPPELLQALEGEDVRLAPPAAAKLLAQDKAHQRRVLAELGLPVPPFALVHSREETEAFAAQHGWPLVAKAPRGGYDGRGVAIVKDAAAAPELLGDGVLLEPLLALECELAVLVARTAAGDEVVYPVAETVQRDAMCREIRVPAAIAPDLAAQAGAFALEIARDAGVVGLMALELFVVDGRLLVNEVALRPHNSGHFTIEGTCTSQFEQHLRAVLGWPLGLTDLLAPAVVTVNVVGPPDGGEPDDHLARALGVPGVHVHLYGKDPAAGRKLGHVTACGQDMDEVAARAREAASILEGGRR</sequence>
<dbReference type="Gene3D" id="3.30.1490.20">
    <property type="entry name" value="ATP-grasp fold, A domain"/>
    <property type="match status" value="1"/>
</dbReference>
<dbReference type="InterPro" id="IPR054350">
    <property type="entry name" value="PurT/PurK_preATP-grasp"/>
</dbReference>
<dbReference type="EMBL" id="CAFBMX010000001">
    <property type="protein sequence ID" value="CAB4913499.1"/>
    <property type="molecule type" value="Genomic_DNA"/>
</dbReference>
<dbReference type="InterPro" id="IPR003135">
    <property type="entry name" value="ATP-grasp_carboxylate-amine"/>
</dbReference>
<dbReference type="Pfam" id="PF17769">
    <property type="entry name" value="PurK_C"/>
    <property type="match status" value="1"/>
</dbReference>
<dbReference type="InterPro" id="IPR005875">
    <property type="entry name" value="PurK"/>
</dbReference>
<dbReference type="Gene3D" id="3.40.50.20">
    <property type="match status" value="1"/>
</dbReference>
<dbReference type="Pfam" id="PF22660">
    <property type="entry name" value="RS_preATP-grasp-like"/>
    <property type="match status" value="1"/>
</dbReference>
<dbReference type="GO" id="GO:0005829">
    <property type="term" value="C:cytosol"/>
    <property type="evidence" value="ECO:0007669"/>
    <property type="project" value="TreeGrafter"/>
</dbReference>
<dbReference type="PANTHER" id="PTHR11609:SF5">
    <property type="entry name" value="PHOSPHORIBOSYLAMINOIMIDAZOLE CARBOXYLASE"/>
    <property type="match status" value="1"/>
</dbReference>
<dbReference type="NCBIfam" id="NF004679">
    <property type="entry name" value="PRK06019.1-5"/>
    <property type="match status" value="1"/>
</dbReference>
<dbReference type="SUPFAM" id="SSF51246">
    <property type="entry name" value="Rudiment single hybrid motif"/>
    <property type="match status" value="1"/>
</dbReference>
<protein>
    <submittedName>
        <fullName evidence="6">Unannotated protein</fullName>
    </submittedName>
</protein>